<protein>
    <submittedName>
        <fullName evidence="2">Uncharacterized protein</fullName>
    </submittedName>
</protein>
<organism evidence="2 3">
    <name type="scientific">Pseudorhizobium tarimense</name>
    <dbReference type="NCBI Taxonomy" id="1079109"/>
    <lineage>
        <taxon>Bacteria</taxon>
        <taxon>Pseudomonadati</taxon>
        <taxon>Pseudomonadota</taxon>
        <taxon>Alphaproteobacteria</taxon>
        <taxon>Hyphomicrobiales</taxon>
        <taxon>Rhizobiaceae</taxon>
        <taxon>Rhizobium/Agrobacterium group</taxon>
        <taxon>Pseudorhizobium</taxon>
    </lineage>
</organism>
<feature type="signal peptide" evidence="1">
    <location>
        <begin position="1"/>
        <end position="31"/>
    </location>
</feature>
<gene>
    <name evidence="2" type="ORF">ABID21_001144</name>
</gene>
<accession>A0ABV2H3C0</accession>
<keyword evidence="1" id="KW-0732">Signal</keyword>
<evidence type="ECO:0000313" key="3">
    <source>
        <dbReference type="Proteomes" id="UP001549031"/>
    </source>
</evidence>
<evidence type="ECO:0000256" key="1">
    <source>
        <dbReference type="SAM" id="SignalP"/>
    </source>
</evidence>
<feature type="chain" id="PRO_5045571210" evidence="1">
    <location>
        <begin position="32"/>
        <end position="128"/>
    </location>
</feature>
<keyword evidence="3" id="KW-1185">Reference proteome</keyword>
<dbReference type="RefSeq" id="WP_247243250.1">
    <property type="nucleotide sequence ID" value="NZ_JALJRA010000004.1"/>
</dbReference>
<evidence type="ECO:0000313" key="2">
    <source>
        <dbReference type="EMBL" id="MET3585042.1"/>
    </source>
</evidence>
<dbReference type="Proteomes" id="UP001549031">
    <property type="component" value="Unassembled WGS sequence"/>
</dbReference>
<sequence length="128" mass="13568">MLRITSVVMMLIFRLAVVLSLAGYSMSAANAAMHPAMPDSASFVENSHSAHGAHAHSKMTVEAHHSDHATATDVDTGNNGCCQDYCGVFAIDAPMPKLVHPVAASIKGFMNDLRAFGESPALHRPPNI</sequence>
<name>A0ABV2H3C0_9HYPH</name>
<dbReference type="EMBL" id="JBEPLJ010000004">
    <property type="protein sequence ID" value="MET3585042.1"/>
    <property type="molecule type" value="Genomic_DNA"/>
</dbReference>
<proteinExistence type="predicted"/>
<reference evidence="2 3" key="1">
    <citation type="submission" date="2024-06" db="EMBL/GenBank/DDBJ databases">
        <title>Genomic Encyclopedia of Type Strains, Phase IV (KMG-IV): sequencing the most valuable type-strain genomes for metagenomic binning, comparative biology and taxonomic classification.</title>
        <authorList>
            <person name="Goeker M."/>
        </authorList>
    </citation>
    <scope>NUCLEOTIDE SEQUENCE [LARGE SCALE GENOMIC DNA]</scope>
    <source>
        <strain evidence="2 3">DSM 105042</strain>
    </source>
</reference>
<comment type="caution">
    <text evidence="2">The sequence shown here is derived from an EMBL/GenBank/DDBJ whole genome shotgun (WGS) entry which is preliminary data.</text>
</comment>